<reference evidence="11" key="1">
    <citation type="submission" date="2022-03" db="EMBL/GenBank/DDBJ databases">
        <authorList>
            <person name="Alioto T."/>
            <person name="Alioto T."/>
            <person name="Gomez Garrido J."/>
        </authorList>
    </citation>
    <scope>NUCLEOTIDE SEQUENCE</scope>
</reference>
<keyword evidence="5 8" id="KW-0040">ANK repeat</keyword>
<dbReference type="PROSITE" id="PS51228">
    <property type="entry name" value="ACB_2"/>
    <property type="match status" value="1"/>
</dbReference>
<dbReference type="FunFam" id="1.20.80.10:FF:000022">
    <property type="entry name" value="acyl-CoA-binding domain-containing protein 6 isoform X1"/>
    <property type="match status" value="1"/>
</dbReference>
<evidence type="ECO:0000256" key="4">
    <source>
        <dbReference type="ARBA" id="ARBA00022737"/>
    </source>
</evidence>
<dbReference type="InterPro" id="IPR035984">
    <property type="entry name" value="Acyl-CoA-binding_sf"/>
</dbReference>
<evidence type="ECO:0000256" key="5">
    <source>
        <dbReference type="ARBA" id="ARBA00023043"/>
    </source>
</evidence>
<dbReference type="Proteomes" id="UP001295444">
    <property type="component" value="Chromosome 08"/>
</dbReference>
<gene>
    <name evidence="11" type="ORF">PECUL_23A017482</name>
</gene>
<feature type="repeat" description="ANK" evidence="8">
    <location>
        <begin position="224"/>
        <end position="256"/>
    </location>
</feature>
<evidence type="ECO:0000256" key="7">
    <source>
        <dbReference type="ARBA" id="ARBA00054525"/>
    </source>
</evidence>
<keyword evidence="6" id="KW-0446">Lipid-binding</keyword>
<dbReference type="PRINTS" id="PR00689">
    <property type="entry name" value="ACOABINDINGP"/>
</dbReference>
<evidence type="ECO:0000256" key="9">
    <source>
        <dbReference type="SAM" id="MobiDB-lite"/>
    </source>
</evidence>
<evidence type="ECO:0000256" key="3">
    <source>
        <dbReference type="ARBA" id="ARBA00022490"/>
    </source>
</evidence>
<dbReference type="PROSITE" id="PS50088">
    <property type="entry name" value="ANK_REPEAT"/>
    <property type="match status" value="2"/>
</dbReference>
<sequence>MAAPEVLEEFSSGEVCSGGCGDIADFLQEEKAEDELRVTFEQAAQHAQKLAHVASTEQLLYLYARYKQVKAGRCTTAKPGFFDYEGKKKWEAWKALGDCSRQQAMHDYVSAVKKLDPDWVPKTVSKSRGNYSDSDRKMGREGPVVSCLYHAQETIREEDKNIFDYCRENDITRVSQALATGAIDVNVADEEGRSLLHWACDRGLGELVSVLLFHNAHINMQDSEGQTPLHYASACEFPDIVDLLLDHGADPSLVDNDGFQPHEATDSKEISNMLLQHSSYGEHDKPPSLSEIPK</sequence>
<comment type="subcellular location">
    <subcellularLocation>
        <location evidence="1">Cytoplasm</location>
    </subcellularLocation>
</comment>
<dbReference type="SMART" id="SM00248">
    <property type="entry name" value="ANK"/>
    <property type="match status" value="2"/>
</dbReference>
<evidence type="ECO:0000259" key="10">
    <source>
        <dbReference type="PROSITE" id="PS51228"/>
    </source>
</evidence>
<evidence type="ECO:0000256" key="2">
    <source>
        <dbReference type="ARBA" id="ARBA00018419"/>
    </source>
</evidence>
<dbReference type="InterPro" id="IPR000582">
    <property type="entry name" value="Acyl-CoA-binding_protein"/>
</dbReference>
<dbReference type="EMBL" id="OW240919">
    <property type="protein sequence ID" value="CAH2311403.1"/>
    <property type="molecule type" value="Genomic_DNA"/>
</dbReference>
<feature type="repeat" description="ANK" evidence="8">
    <location>
        <begin position="191"/>
        <end position="223"/>
    </location>
</feature>
<dbReference type="InterPro" id="IPR036770">
    <property type="entry name" value="Ankyrin_rpt-contain_sf"/>
</dbReference>
<keyword evidence="4" id="KW-0677">Repeat</keyword>
<dbReference type="InterPro" id="IPR002110">
    <property type="entry name" value="Ankyrin_rpt"/>
</dbReference>
<accession>A0AAD1STV3</accession>
<dbReference type="GO" id="GO:0005737">
    <property type="term" value="C:cytoplasm"/>
    <property type="evidence" value="ECO:0007669"/>
    <property type="project" value="UniProtKB-SubCell"/>
</dbReference>
<name>A0AAD1STV3_PELCU</name>
<dbReference type="SUPFAM" id="SSF47027">
    <property type="entry name" value="Acyl-CoA binding protein"/>
    <property type="match status" value="1"/>
</dbReference>
<feature type="region of interest" description="Disordered" evidence="9">
    <location>
        <begin position="254"/>
        <end position="294"/>
    </location>
</feature>
<dbReference type="PANTHER" id="PTHR24119:SF0">
    <property type="entry name" value="ACYL-COA-BINDING DOMAIN-CONTAINING PROTEIN 6"/>
    <property type="match status" value="1"/>
</dbReference>
<evidence type="ECO:0000256" key="8">
    <source>
        <dbReference type="PROSITE-ProRule" id="PRU00023"/>
    </source>
</evidence>
<dbReference type="SUPFAM" id="SSF48403">
    <property type="entry name" value="Ankyrin repeat"/>
    <property type="match status" value="1"/>
</dbReference>
<comment type="function">
    <text evidence="7">Binds long-chain acyl-coenzyme A molecules with a strong preference for unsaturated C18:1-CoA. Does not bind fatty acids. Plays a role in protein N-myristoylation.</text>
</comment>
<dbReference type="Gene3D" id="1.20.80.10">
    <property type="match status" value="1"/>
</dbReference>
<dbReference type="PANTHER" id="PTHR24119">
    <property type="entry name" value="ACYL-COA-BINDING DOMAIN-CONTAINING PROTEIN 6"/>
    <property type="match status" value="1"/>
</dbReference>
<organism evidence="11 12">
    <name type="scientific">Pelobates cultripes</name>
    <name type="common">Western spadefoot toad</name>
    <dbReference type="NCBI Taxonomy" id="61616"/>
    <lineage>
        <taxon>Eukaryota</taxon>
        <taxon>Metazoa</taxon>
        <taxon>Chordata</taxon>
        <taxon>Craniata</taxon>
        <taxon>Vertebrata</taxon>
        <taxon>Euteleostomi</taxon>
        <taxon>Amphibia</taxon>
        <taxon>Batrachia</taxon>
        <taxon>Anura</taxon>
        <taxon>Pelobatoidea</taxon>
        <taxon>Pelobatidae</taxon>
        <taxon>Pelobates</taxon>
    </lineage>
</organism>
<dbReference type="GO" id="GO:0000062">
    <property type="term" value="F:fatty-acyl-CoA binding"/>
    <property type="evidence" value="ECO:0007669"/>
    <property type="project" value="InterPro"/>
</dbReference>
<keyword evidence="12" id="KW-1185">Reference proteome</keyword>
<dbReference type="Pfam" id="PF12796">
    <property type="entry name" value="Ank_2"/>
    <property type="match status" value="1"/>
</dbReference>
<dbReference type="PROSITE" id="PS50297">
    <property type="entry name" value="ANK_REP_REGION"/>
    <property type="match status" value="2"/>
</dbReference>
<evidence type="ECO:0000256" key="1">
    <source>
        <dbReference type="ARBA" id="ARBA00004496"/>
    </source>
</evidence>
<feature type="domain" description="ACB" evidence="10">
    <location>
        <begin position="36"/>
        <end position="121"/>
    </location>
</feature>
<proteinExistence type="predicted"/>
<dbReference type="InterPro" id="IPR014352">
    <property type="entry name" value="FERM/acyl-CoA-bd_prot_sf"/>
</dbReference>
<evidence type="ECO:0000313" key="12">
    <source>
        <dbReference type="Proteomes" id="UP001295444"/>
    </source>
</evidence>
<evidence type="ECO:0000313" key="11">
    <source>
        <dbReference type="EMBL" id="CAH2311403.1"/>
    </source>
</evidence>
<dbReference type="AlphaFoldDB" id="A0AAD1STV3"/>
<protein>
    <recommendedName>
        <fullName evidence="2">Acyl-CoA-binding domain-containing protein 6</fullName>
    </recommendedName>
</protein>
<dbReference type="Pfam" id="PF00887">
    <property type="entry name" value="ACBP"/>
    <property type="match status" value="1"/>
</dbReference>
<evidence type="ECO:0000256" key="6">
    <source>
        <dbReference type="ARBA" id="ARBA00023121"/>
    </source>
</evidence>
<dbReference type="Gene3D" id="1.25.40.20">
    <property type="entry name" value="Ankyrin repeat-containing domain"/>
    <property type="match status" value="2"/>
</dbReference>
<keyword evidence="3" id="KW-0963">Cytoplasm</keyword>